<accession>A0A5C4N4A4</accession>
<keyword evidence="2" id="KW-0238">DNA-binding</keyword>
<gene>
    <name evidence="6" type="ORF">FHG71_20595</name>
</gene>
<evidence type="ECO:0000313" key="7">
    <source>
        <dbReference type="Proteomes" id="UP000305709"/>
    </source>
</evidence>
<protein>
    <submittedName>
        <fullName evidence="6">Response regulator transcription factor</fullName>
    </submittedName>
</protein>
<dbReference type="InterPro" id="IPR016032">
    <property type="entry name" value="Sig_transdc_resp-reg_C-effctor"/>
</dbReference>
<feature type="modified residue" description="4-aspartylphosphate" evidence="3">
    <location>
        <position position="56"/>
    </location>
</feature>
<keyword evidence="7" id="KW-1185">Reference proteome</keyword>
<evidence type="ECO:0000259" key="5">
    <source>
        <dbReference type="PROSITE" id="PS50110"/>
    </source>
</evidence>
<sequence>MDLIRIVVVDDHPLYREGVIRTLSESGRFVIAGEAASGPEAEAMVAREKPDVVLLDISMPGGGIATLRRIMANAEPPRCAMLTVSEEDDHILQALRAGAAGYILKGVGARDLVGIVTDLAEGRTYVAPSLAMKMLAAMTAPRTPKPTDPLDTLTKREEDILRRVAEGKSNKEVALDLDLQERTVKHYMTTILQKLQARNRTEAALIAREGWADRKD</sequence>
<dbReference type="SMART" id="SM00421">
    <property type="entry name" value="HTH_LUXR"/>
    <property type="match status" value="1"/>
</dbReference>
<dbReference type="CDD" id="cd17535">
    <property type="entry name" value="REC_NarL-like"/>
    <property type="match status" value="1"/>
</dbReference>
<dbReference type="InterPro" id="IPR001789">
    <property type="entry name" value="Sig_transdc_resp-reg_receiver"/>
</dbReference>
<evidence type="ECO:0000313" key="6">
    <source>
        <dbReference type="EMBL" id="TNC62080.1"/>
    </source>
</evidence>
<dbReference type="PROSITE" id="PS50043">
    <property type="entry name" value="HTH_LUXR_2"/>
    <property type="match status" value="1"/>
</dbReference>
<proteinExistence type="predicted"/>
<dbReference type="OrthoDB" id="3679796at2"/>
<feature type="domain" description="HTH luxR-type" evidence="4">
    <location>
        <begin position="146"/>
        <end position="211"/>
    </location>
</feature>
<evidence type="ECO:0000259" key="4">
    <source>
        <dbReference type="PROSITE" id="PS50043"/>
    </source>
</evidence>
<dbReference type="SMART" id="SM00448">
    <property type="entry name" value="REC"/>
    <property type="match status" value="1"/>
</dbReference>
<dbReference type="SUPFAM" id="SSF46894">
    <property type="entry name" value="C-terminal effector domain of the bipartite response regulators"/>
    <property type="match status" value="1"/>
</dbReference>
<dbReference type="Proteomes" id="UP000305709">
    <property type="component" value="Unassembled WGS sequence"/>
</dbReference>
<dbReference type="Pfam" id="PF00196">
    <property type="entry name" value="GerE"/>
    <property type="match status" value="1"/>
</dbReference>
<dbReference type="EMBL" id="VDFV01000060">
    <property type="protein sequence ID" value="TNC62080.1"/>
    <property type="molecule type" value="Genomic_DNA"/>
</dbReference>
<dbReference type="InterPro" id="IPR000792">
    <property type="entry name" value="Tscrpt_reg_LuxR_C"/>
</dbReference>
<dbReference type="GO" id="GO:0003677">
    <property type="term" value="F:DNA binding"/>
    <property type="evidence" value="ECO:0007669"/>
    <property type="project" value="UniProtKB-KW"/>
</dbReference>
<dbReference type="CDD" id="cd06170">
    <property type="entry name" value="LuxR_C_like"/>
    <property type="match status" value="1"/>
</dbReference>
<dbReference type="PROSITE" id="PS50110">
    <property type="entry name" value="RESPONSE_REGULATORY"/>
    <property type="match status" value="1"/>
</dbReference>
<dbReference type="Gene3D" id="3.40.50.2300">
    <property type="match status" value="1"/>
</dbReference>
<dbReference type="GO" id="GO:0000160">
    <property type="term" value="P:phosphorelay signal transduction system"/>
    <property type="evidence" value="ECO:0007669"/>
    <property type="project" value="InterPro"/>
</dbReference>
<organism evidence="6 7">
    <name type="scientific">Rubellimicrobium roseum</name>
    <dbReference type="NCBI Taxonomy" id="687525"/>
    <lineage>
        <taxon>Bacteria</taxon>
        <taxon>Pseudomonadati</taxon>
        <taxon>Pseudomonadota</taxon>
        <taxon>Alphaproteobacteria</taxon>
        <taxon>Rhodobacterales</taxon>
        <taxon>Roseobacteraceae</taxon>
        <taxon>Rubellimicrobium</taxon>
    </lineage>
</organism>
<dbReference type="AlphaFoldDB" id="A0A5C4N4A4"/>
<dbReference type="InterPro" id="IPR058245">
    <property type="entry name" value="NreC/VraR/RcsB-like_REC"/>
</dbReference>
<dbReference type="Pfam" id="PF00072">
    <property type="entry name" value="Response_reg"/>
    <property type="match status" value="1"/>
</dbReference>
<dbReference type="SUPFAM" id="SSF52172">
    <property type="entry name" value="CheY-like"/>
    <property type="match status" value="1"/>
</dbReference>
<keyword evidence="1 3" id="KW-0597">Phosphoprotein</keyword>
<dbReference type="InterPro" id="IPR011006">
    <property type="entry name" value="CheY-like_superfamily"/>
</dbReference>
<comment type="caution">
    <text evidence="6">The sequence shown here is derived from an EMBL/GenBank/DDBJ whole genome shotgun (WGS) entry which is preliminary data.</text>
</comment>
<evidence type="ECO:0000256" key="3">
    <source>
        <dbReference type="PROSITE-ProRule" id="PRU00169"/>
    </source>
</evidence>
<evidence type="ECO:0000256" key="2">
    <source>
        <dbReference type="ARBA" id="ARBA00023125"/>
    </source>
</evidence>
<dbReference type="GO" id="GO:0006355">
    <property type="term" value="P:regulation of DNA-templated transcription"/>
    <property type="evidence" value="ECO:0007669"/>
    <property type="project" value="InterPro"/>
</dbReference>
<name>A0A5C4N4A4_9RHOB</name>
<dbReference type="RefSeq" id="WP_139083576.1">
    <property type="nucleotide sequence ID" value="NZ_VDFV01000060.1"/>
</dbReference>
<dbReference type="PRINTS" id="PR00038">
    <property type="entry name" value="HTHLUXR"/>
</dbReference>
<evidence type="ECO:0000256" key="1">
    <source>
        <dbReference type="ARBA" id="ARBA00022553"/>
    </source>
</evidence>
<feature type="domain" description="Response regulatory" evidence="5">
    <location>
        <begin position="5"/>
        <end position="120"/>
    </location>
</feature>
<dbReference type="PANTHER" id="PTHR43214">
    <property type="entry name" value="TWO-COMPONENT RESPONSE REGULATOR"/>
    <property type="match status" value="1"/>
</dbReference>
<reference evidence="6 7" key="1">
    <citation type="submission" date="2019-06" db="EMBL/GenBank/DDBJ databases">
        <authorList>
            <person name="Jiang L."/>
        </authorList>
    </citation>
    <scope>NUCLEOTIDE SEQUENCE [LARGE SCALE GENOMIC DNA]</scope>
    <source>
        <strain evidence="6 7">YIM 48858</strain>
    </source>
</reference>
<dbReference type="InterPro" id="IPR039420">
    <property type="entry name" value="WalR-like"/>
</dbReference>